<proteinExistence type="predicted"/>
<dbReference type="InterPro" id="IPR028946">
    <property type="entry name" value="Ntox44"/>
</dbReference>
<name>A0A6L9SFU4_9ACTN</name>
<dbReference type="AlphaFoldDB" id="A0A6L9SFU4"/>
<gene>
    <name evidence="2" type="ORF">G1H10_27825</name>
</gene>
<feature type="domain" description="Bacterial toxin 44" evidence="1">
    <location>
        <begin position="64"/>
        <end position="153"/>
    </location>
</feature>
<reference evidence="2 3" key="1">
    <citation type="submission" date="2020-02" db="EMBL/GenBank/DDBJ databases">
        <authorList>
            <person name="Li X.-J."/>
            <person name="Han X.-M."/>
        </authorList>
    </citation>
    <scope>NUCLEOTIDE SEQUENCE [LARGE SCALE GENOMIC DNA]</scope>
    <source>
        <strain evidence="2 3">CCTCC AB 2017055</strain>
    </source>
</reference>
<accession>A0A6L9SFU4</accession>
<evidence type="ECO:0000313" key="3">
    <source>
        <dbReference type="Proteomes" id="UP000475214"/>
    </source>
</evidence>
<protein>
    <recommendedName>
        <fullName evidence="1">Bacterial toxin 44 domain-containing protein</fullName>
    </recommendedName>
</protein>
<organism evidence="2 3">
    <name type="scientific">Phytoactinopolyspora halotolerans</name>
    <dbReference type="NCBI Taxonomy" id="1981512"/>
    <lineage>
        <taxon>Bacteria</taxon>
        <taxon>Bacillati</taxon>
        <taxon>Actinomycetota</taxon>
        <taxon>Actinomycetes</taxon>
        <taxon>Jiangellales</taxon>
        <taxon>Jiangellaceae</taxon>
        <taxon>Phytoactinopolyspora</taxon>
    </lineage>
</organism>
<dbReference type="Proteomes" id="UP000475214">
    <property type="component" value="Unassembled WGS sequence"/>
</dbReference>
<evidence type="ECO:0000259" key="1">
    <source>
        <dbReference type="Pfam" id="PF15607"/>
    </source>
</evidence>
<dbReference type="EMBL" id="JAAGOA010000028">
    <property type="protein sequence ID" value="NEE03983.1"/>
    <property type="molecule type" value="Genomic_DNA"/>
</dbReference>
<comment type="caution">
    <text evidence="2">The sequence shown here is derived from an EMBL/GenBank/DDBJ whole genome shotgun (WGS) entry which is preliminary data.</text>
</comment>
<sequence length="186" mass="21035">MHDEIVTNSQSDTVETIRSRLERYQYLTGDLSFWARFRSSYAGENPESYALLANATWAAKVCQKVCEWDHKPKIEERFEMDSRENYYTPIKDRPGYEAYYDIWSNIHYGYVGRSAGFDADTLQEGAASGNPLAGVNDAGDIITVQIGIDLYDQHAPTELKPQHIHQAILSALPELSAVGTEQLLVR</sequence>
<dbReference type="Pfam" id="PF15607">
    <property type="entry name" value="Ntox44"/>
    <property type="match status" value="1"/>
</dbReference>
<keyword evidence="3" id="KW-1185">Reference proteome</keyword>
<evidence type="ECO:0000313" key="2">
    <source>
        <dbReference type="EMBL" id="NEE03983.1"/>
    </source>
</evidence>